<dbReference type="AlphaFoldDB" id="A0A2T0VWW1"/>
<evidence type="ECO:0000313" key="3">
    <source>
        <dbReference type="Proteomes" id="UP000238205"/>
    </source>
</evidence>
<dbReference type="Proteomes" id="UP000238205">
    <property type="component" value="Unassembled WGS sequence"/>
</dbReference>
<evidence type="ECO:0000259" key="1">
    <source>
        <dbReference type="Pfam" id="PF13460"/>
    </source>
</evidence>
<evidence type="ECO:0000313" key="2">
    <source>
        <dbReference type="EMBL" id="PRY76514.1"/>
    </source>
</evidence>
<dbReference type="Pfam" id="PF13460">
    <property type="entry name" value="NAD_binding_10"/>
    <property type="match status" value="1"/>
</dbReference>
<dbReference type="OrthoDB" id="9803892at2"/>
<dbReference type="SUPFAM" id="SSF51735">
    <property type="entry name" value="NAD(P)-binding Rossmann-fold domains"/>
    <property type="match status" value="1"/>
</dbReference>
<accession>A0A2T0VWW1</accession>
<dbReference type="InterPro" id="IPR016040">
    <property type="entry name" value="NAD(P)-bd_dom"/>
</dbReference>
<dbReference type="EMBL" id="PVTO01000031">
    <property type="protein sequence ID" value="PRY76514.1"/>
    <property type="molecule type" value="Genomic_DNA"/>
</dbReference>
<organism evidence="2 3">
    <name type="scientific">Alkalibacterium olivapovliticus</name>
    <dbReference type="NCBI Taxonomy" id="99907"/>
    <lineage>
        <taxon>Bacteria</taxon>
        <taxon>Bacillati</taxon>
        <taxon>Bacillota</taxon>
        <taxon>Bacilli</taxon>
        <taxon>Lactobacillales</taxon>
        <taxon>Carnobacteriaceae</taxon>
        <taxon>Alkalibacterium</taxon>
    </lineage>
</organism>
<dbReference type="Gene3D" id="3.40.50.720">
    <property type="entry name" value="NAD(P)-binding Rossmann-like Domain"/>
    <property type="match status" value="1"/>
</dbReference>
<sequence length="215" mass="24039">MKFLILGAAGQIAEKLTDTLLKETDHDVVLYARNGKQRIIVSDSNREEIIEGDFLDTDLLSEAMKNVDAVYLNDMGNAQAVKNVIKAMKNNDVKRIIGASILGIYNEVGGEFGEWNNAMIGSSPRMEEQKKAAQLIETSDLDYTLLRLTWLYNDSTNLSYQVTKKGEPFIGAQVTREAVARTIADIIEDHELIYNRESLGISEIGSEKLDKPSFY</sequence>
<protein>
    <submittedName>
        <fullName evidence="2">Putative NAD(P)-binding protein</fullName>
    </submittedName>
</protein>
<dbReference type="InterPro" id="IPR036291">
    <property type="entry name" value="NAD(P)-bd_dom_sf"/>
</dbReference>
<reference evidence="2 3" key="1">
    <citation type="submission" date="2018-03" db="EMBL/GenBank/DDBJ databases">
        <title>Genomic Encyclopedia of Archaeal and Bacterial Type Strains, Phase II (KMG-II): from individual species to whole genera.</title>
        <authorList>
            <person name="Goeker M."/>
        </authorList>
    </citation>
    <scope>NUCLEOTIDE SEQUENCE [LARGE SCALE GENOMIC DNA]</scope>
    <source>
        <strain evidence="2 3">DSM 13175</strain>
    </source>
</reference>
<name>A0A2T0VWW1_9LACT</name>
<keyword evidence="3" id="KW-1185">Reference proteome</keyword>
<proteinExistence type="predicted"/>
<comment type="caution">
    <text evidence="2">The sequence shown here is derived from an EMBL/GenBank/DDBJ whole genome shotgun (WGS) entry which is preliminary data.</text>
</comment>
<gene>
    <name evidence="2" type="ORF">CLV38_13114</name>
</gene>
<dbReference type="RefSeq" id="WP_106195811.1">
    <property type="nucleotide sequence ID" value="NZ_PVTO01000031.1"/>
</dbReference>
<dbReference type="PANTHER" id="PTHR15020">
    <property type="entry name" value="FLAVIN REDUCTASE-RELATED"/>
    <property type="match status" value="1"/>
</dbReference>
<dbReference type="PANTHER" id="PTHR15020:SF50">
    <property type="entry name" value="UPF0659 PROTEIN YMR090W"/>
    <property type="match status" value="1"/>
</dbReference>
<feature type="domain" description="NAD(P)-binding" evidence="1">
    <location>
        <begin position="7"/>
        <end position="189"/>
    </location>
</feature>